<keyword evidence="1" id="KW-0812">Transmembrane</keyword>
<keyword evidence="1" id="KW-0472">Membrane</keyword>
<dbReference type="AlphaFoldDB" id="A0A0E9XZH3"/>
<organism evidence="2">
    <name type="scientific">Anguilla anguilla</name>
    <name type="common">European freshwater eel</name>
    <name type="synonym">Muraena anguilla</name>
    <dbReference type="NCBI Taxonomy" id="7936"/>
    <lineage>
        <taxon>Eukaryota</taxon>
        <taxon>Metazoa</taxon>
        <taxon>Chordata</taxon>
        <taxon>Craniata</taxon>
        <taxon>Vertebrata</taxon>
        <taxon>Euteleostomi</taxon>
        <taxon>Actinopterygii</taxon>
        <taxon>Neopterygii</taxon>
        <taxon>Teleostei</taxon>
        <taxon>Anguilliformes</taxon>
        <taxon>Anguillidae</taxon>
        <taxon>Anguilla</taxon>
    </lineage>
</organism>
<reference evidence="2" key="1">
    <citation type="submission" date="2014-11" db="EMBL/GenBank/DDBJ databases">
        <authorList>
            <person name="Amaro Gonzalez C."/>
        </authorList>
    </citation>
    <scope>NUCLEOTIDE SEQUENCE</scope>
</reference>
<keyword evidence="1" id="KW-1133">Transmembrane helix</keyword>
<dbReference type="EMBL" id="GBXM01000528">
    <property type="protein sequence ID" value="JAI08050.1"/>
    <property type="molecule type" value="Transcribed_RNA"/>
</dbReference>
<protein>
    <submittedName>
        <fullName evidence="2">Uncharacterized protein</fullName>
    </submittedName>
</protein>
<proteinExistence type="predicted"/>
<name>A0A0E9XZH3_ANGAN</name>
<feature type="transmembrane region" description="Helical" evidence="1">
    <location>
        <begin position="6"/>
        <end position="25"/>
    </location>
</feature>
<reference evidence="2" key="2">
    <citation type="journal article" date="2015" name="Fish Shellfish Immunol.">
        <title>Early steps in the European eel (Anguilla anguilla)-Vibrio vulnificus interaction in the gills: Role of the RtxA13 toxin.</title>
        <authorList>
            <person name="Callol A."/>
            <person name="Pajuelo D."/>
            <person name="Ebbesson L."/>
            <person name="Teles M."/>
            <person name="MacKenzie S."/>
            <person name="Amaro C."/>
        </authorList>
    </citation>
    <scope>NUCLEOTIDE SEQUENCE</scope>
</reference>
<accession>A0A0E9XZH3</accession>
<evidence type="ECO:0000256" key="1">
    <source>
        <dbReference type="SAM" id="Phobius"/>
    </source>
</evidence>
<evidence type="ECO:0000313" key="2">
    <source>
        <dbReference type="EMBL" id="JAI08050.1"/>
    </source>
</evidence>
<sequence>MHILKFLSFSLYISLFLSISLSLFLQ</sequence>